<gene>
    <name evidence="5" type="primary">adk</name>
    <name evidence="9" type="ORF">ACFO8L_30470</name>
</gene>
<feature type="binding site" evidence="5">
    <location>
        <position position="130"/>
    </location>
    <ligand>
        <name>Zn(2+)</name>
        <dbReference type="ChEBI" id="CHEBI:29105"/>
        <note>structural</note>
    </ligand>
</feature>
<feature type="domain" description="Adenylate kinase active site lid" evidence="8">
    <location>
        <begin position="127"/>
        <end position="162"/>
    </location>
</feature>
<proteinExistence type="inferred from homology"/>
<feature type="binding site" evidence="5">
    <location>
        <position position="133"/>
    </location>
    <ligand>
        <name>Zn(2+)</name>
        <dbReference type="ChEBI" id="CHEBI:29105"/>
        <note>structural</note>
    </ligand>
</feature>
<dbReference type="PANTHER" id="PTHR23359">
    <property type="entry name" value="NUCLEOTIDE KINASE"/>
    <property type="match status" value="1"/>
</dbReference>
<dbReference type="EC" id="2.7.4.3" evidence="5 7"/>
<keyword evidence="2 5" id="KW-0545">Nucleotide biosynthesis</keyword>
<feature type="binding site" evidence="5">
    <location>
        <position position="150"/>
    </location>
    <ligand>
        <name>Zn(2+)</name>
        <dbReference type="ChEBI" id="CHEBI:29105"/>
        <note>structural</note>
    </ligand>
</feature>
<comment type="catalytic activity">
    <reaction evidence="5 7">
        <text>AMP + ATP = 2 ADP</text>
        <dbReference type="Rhea" id="RHEA:12973"/>
        <dbReference type="ChEBI" id="CHEBI:30616"/>
        <dbReference type="ChEBI" id="CHEBI:456215"/>
        <dbReference type="ChEBI" id="CHEBI:456216"/>
        <dbReference type="EC" id="2.7.4.3"/>
    </reaction>
</comment>
<evidence type="ECO:0000256" key="1">
    <source>
        <dbReference type="ARBA" id="ARBA00022679"/>
    </source>
</evidence>
<comment type="subunit">
    <text evidence="5 7">Monomer.</text>
</comment>
<evidence type="ECO:0000313" key="9">
    <source>
        <dbReference type="EMBL" id="MFC4590454.1"/>
    </source>
</evidence>
<keyword evidence="10" id="KW-1185">Reference proteome</keyword>
<reference evidence="10" key="1">
    <citation type="journal article" date="2019" name="Int. J. Syst. Evol. Microbiol.">
        <title>The Global Catalogue of Microorganisms (GCM) 10K type strain sequencing project: providing services to taxonomists for standard genome sequencing and annotation.</title>
        <authorList>
            <consortium name="The Broad Institute Genomics Platform"/>
            <consortium name="The Broad Institute Genome Sequencing Center for Infectious Disease"/>
            <person name="Wu L."/>
            <person name="Ma J."/>
        </authorList>
    </citation>
    <scope>NUCLEOTIDE SEQUENCE [LARGE SCALE GENOMIC DNA]</scope>
    <source>
        <strain evidence="10">CCUG 49560</strain>
    </source>
</reference>
<dbReference type="CDD" id="cd01428">
    <property type="entry name" value="ADK"/>
    <property type="match status" value="1"/>
</dbReference>
<dbReference type="InterPro" id="IPR007862">
    <property type="entry name" value="Adenylate_kinase_lid-dom"/>
</dbReference>
<feature type="binding site" evidence="5">
    <location>
        <position position="171"/>
    </location>
    <ligand>
        <name>AMP</name>
        <dbReference type="ChEBI" id="CHEBI:456215"/>
    </ligand>
</feature>
<feature type="binding site" evidence="5">
    <location>
        <position position="153"/>
    </location>
    <ligand>
        <name>Zn(2+)</name>
        <dbReference type="ChEBI" id="CHEBI:29105"/>
        <note>structural</note>
    </ligand>
</feature>
<dbReference type="InterPro" id="IPR000850">
    <property type="entry name" value="Adenylat/UMP-CMP_kin"/>
</dbReference>
<evidence type="ECO:0000256" key="7">
    <source>
        <dbReference type="RuleBase" id="RU003331"/>
    </source>
</evidence>
<dbReference type="SUPFAM" id="SSF52540">
    <property type="entry name" value="P-loop containing nucleoside triphosphate hydrolases"/>
    <property type="match status" value="1"/>
</dbReference>
<comment type="caution">
    <text evidence="5">Lacks conserved residue(s) required for the propagation of feature annotation.</text>
</comment>
<feature type="region of interest" description="LID" evidence="5">
    <location>
        <begin position="126"/>
        <end position="163"/>
    </location>
</feature>
<feature type="binding site" evidence="5">
    <location>
        <position position="160"/>
    </location>
    <ligand>
        <name>AMP</name>
        <dbReference type="ChEBI" id="CHEBI:456215"/>
    </ligand>
</feature>
<evidence type="ECO:0000256" key="3">
    <source>
        <dbReference type="ARBA" id="ARBA00022741"/>
    </source>
</evidence>
<dbReference type="NCBIfam" id="TIGR01351">
    <property type="entry name" value="adk"/>
    <property type="match status" value="1"/>
</dbReference>
<feature type="binding site" evidence="5">
    <location>
        <position position="92"/>
    </location>
    <ligand>
        <name>AMP</name>
        <dbReference type="ChEBI" id="CHEBI:456215"/>
    </ligand>
</feature>
<dbReference type="RefSeq" id="WP_262849265.1">
    <property type="nucleotide sequence ID" value="NZ_JANZYP010000083.1"/>
</dbReference>
<comment type="subcellular location">
    <subcellularLocation>
        <location evidence="5 7">Cytoplasm</location>
    </subcellularLocation>
</comment>
<evidence type="ECO:0000256" key="6">
    <source>
        <dbReference type="RuleBase" id="RU003330"/>
    </source>
</evidence>
<organism evidence="9 10">
    <name type="scientific">Sphaerisporangium corydalis</name>
    <dbReference type="NCBI Taxonomy" id="1441875"/>
    <lineage>
        <taxon>Bacteria</taxon>
        <taxon>Bacillati</taxon>
        <taxon>Actinomycetota</taxon>
        <taxon>Actinomycetes</taxon>
        <taxon>Streptosporangiales</taxon>
        <taxon>Streptosporangiaceae</taxon>
        <taxon>Sphaerisporangium</taxon>
    </lineage>
</organism>
<dbReference type="Pfam" id="PF00406">
    <property type="entry name" value="ADK"/>
    <property type="match status" value="1"/>
</dbReference>
<dbReference type="HAMAP" id="MF_00235">
    <property type="entry name" value="Adenylate_kinase_Adk"/>
    <property type="match status" value="1"/>
</dbReference>
<dbReference type="InterPro" id="IPR027417">
    <property type="entry name" value="P-loop_NTPase"/>
</dbReference>
<evidence type="ECO:0000313" key="10">
    <source>
        <dbReference type="Proteomes" id="UP001595891"/>
    </source>
</evidence>
<comment type="pathway">
    <text evidence="5">Purine metabolism; AMP biosynthesis via salvage pathway; AMP from ADP: step 1/1.</text>
</comment>
<dbReference type="Gene3D" id="3.40.50.300">
    <property type="entry name" value="P-loop containing nucleotide triphosphate hydrolases"/>
    <property type="match status" value="1"/>
</dbReference>
<feature type="binding site" evidence="5">
    <location>
        <position position="31"/>
    </location>
    <ligand>
        <name>AMP</name>
        <dbReference type="ChEBI" id="CHEBI:456215"/>
    </ligand>
</feature>
<dbReference type="InterPro" id="IPR006259">
    <property type="entry name" value="Adenyl_kin_sub"/>
</dbReference>
<dbReference type="GO" id="GO:0004017">
    <property type="term" value="F:AMP kinase activity"/>
    <property type="evidence" value="ECO:0007669"/>
    <property type="project" value="UniProtKB-EC"/>
</dbReference>
<dbReference type="Pfam" id="PF05191">
    <property type="entry name" value="ADK_lid"/>
    <property type="match status" value="1"/>
</dbReference>
<feature type="binding site" evidence="5">
    <location>
        <begin position="57"/>
        <end position="59"/>
    </location>
    <ligand>
        <name>AMP</name>
        <dbReference type="ChEBI" id="CHEBI:456215"/>
    </ligand>
</feature>
<feature type="binding site" evidence="5">
    <location>
        <begin position="10"/>
        <end position="15"/>
    </location>
    <ligand>
        <name>ATP</name>
        <dbReference type="ChEBI" id="CHEBI:30616"/>
    </ligand>
</feature>
<comment type="caution">
    <text evidence="9">The sequence shown here is derived from an EMBL/GenBank/DDBJ whole genome shotgun (WGS) entry which is preliminary data.</text>
</comment>
<dbReference type="NCBIfam" id="NF011100">
    <property type="entry name" value="PRK14527.1"/>
    <property type="match status" value="1"/>
</dbReference>
<dbReference type="NCBIfam" id="NF001381">
    <property type="entry name" value="PRK00279.1-3"/>
    <property type="match status" value="1"/>
</dbReference>
<feature type="binding site" evidence="5">
    <location>
        <position position="199"/>
    </location>
    <ligand>
        <name>ATP</name>
        <dbReference type="ChEBI" id="CHEBI:30616"/>
    </ligand>
</feature>
<dbReference type="InterPro" id="IPR033690">
    <property type="entry name" value="Adenylat_kinase_CS"/>
</dbReference>
<keyword evidence="5" id="KW-0862">Zinc</keyword>
<dbReference type="PRINTS" id="PR00094">
    <property type="entry name" value="ADENYLTKNASE"/>
</dbReference>
<dbReference type="PROSITE" id="PS00113">
    <property type="entry name" value="ADENYLATE_KINASE"/>
    <property type="match status" value="1"/>
</dbReference>
<comment type="domain">
    <text evidence="5">Consists of three domains, a large central CORE domain and two small peripheral domains, NMPbind and LID, which undergo movements during catalysis. The LID domain closes over the site of phosphoryl transfer upon ATP binding. Assembling and dissambling the active center during each catalytic cycle provides an effective means to prevent ATP hydrolysis. Some bacteria have evolved a zinc-coordinating structure that stabilizes the LID domain.</text>
</comment>
<protein>
    <recommendedName>
        <fullName evidence="5 7">Adenylate kinase</fullName>
        <shortName evidence="5">AK</shortName>
        <ecNumber evidence="5 7">2.7.4.3</ecNumber>
    </recommendedName>
    <alternativeName>
        <fullName evidence="5">ATP-AMP transphosphorylase</fullName>
    </alternativeName>
    <alternativeName>
        <fullName evidence="5">ATP:AMP phosphotransferase</fullName>
    </alternativeName>
    <alternativeName>
        <fullName evidence="5">Adenylate monophosphate kinase</fullName>
    </alternativeName>
</protein>
<dbReference type="EMBL" id="JBHSFN010000023">
    <property type="protein sequence ID" value="MFC4590454.1"/>
    <property type="molecule type" value="Genomic_DNA"/>
</dbReference>
<evidence type="ECO:0000256" key="2">
    <source>
        <dbReference type="ARBA" id="ARBA00022727"/>
    </source>
</evidence>
<dbReference type="Proteomes" id="UP001595891">
    <property type="component" value="Unassembled WGS sequence"/>
</dbReference>
<feature type="binding site" evidence="5">
    <location>
        <begin position="85"/>
        <end position="88"/>
    </location>
    <ligand>
        <name>AMP</name>
        <dbReference type="ChEBI" id="CHEBI:456215"/>
    </ligand>
</feature>
<feature type="binding site" evidence="5">
    <location>
        <position position="36"/>
    </location>
    <ligand>
        <name>AMP</name>
        <dbReference type="ChEBI" id="CHEBI:456215"/>
    </ligand>
</feature>
<evidence type="ECO:0000256" key="4">
    <source>
        <dbReference type="ARBA" id="ARBA00022777"/>
    </source>
</evidence>
<keyword evidence="4 5" id="KW-0418">Kinase</keyword>
<keyword evidence="5 7" id="KW-0067">ATP-binding</keyword>
<keyword evidence="3 5" id="KW-0547">Nucleotide-binding</keyword>
<keyword evidence="5" id="KW-0963">Cytoplasm</keyword>
<comment type="function">
    <text evidence="5">Catalyzes the reversible transfer of the terminal phosphate group between ATP and AMP. Plays an important role in cellular energy homeostasis and in adenine nucleotide metabolism.</text>
</comment>
<evidence type="ECO:0000256" key="5">
    <source>
        <dbReference type="HAMAP-Rule" id="MF_00235"/>
    </source>
</evidence>
<name>A0ABV9EQY9_9ACTN</name>
<keyword evidence="5" id="KW-0479">Metal-binding</keyword>
<feature type="binding site" evidence="5">
    <location>
        <position position="127"/>
    </location>
    <ligand>
        <name>ATP</name>
        <dbReference type="ChEBI" id="CHEBI:30616"/>
    </ligand>
</feature>
<evidence type="ECO:0000259" key="8">
    <source>
        <dbReference type="Pfam" id="PF05191"/>
    </source>
</evidence>
<comment type="similarity">
    <text evidence="5 6">Belongs to the adenylate kinase family.</text>
</comment>
<keyword evidence="1 5" id="KW-0808">Transferase</keyword>
<accession>A0ABV9EQY9</accession>
<feature type="region of interest" description="NMP" evidence="5">
    <location>
        <begin position="30"/>
        <end position="59"/>
    </location>
</feature>
<dbReference type="NCBIfam" id="NF001380">
    <property type="entry name" value="PRK00279.1-2"/>
    <property type="match status" value="1"/>
</dbReference>
<sequence>MRVVLVGPPGAGKGTQAQFIASNLSIPKISTGDIFRANVSGGTELGKLAKEYMDRGDLVPDEVTVAMVRDRLGEPDAQEGFLLDGFPRNVPQAQILNKMLAEFGTSLDAVLELVVDDEEVVRRLAGRRTCRSCGKVWHVVFDPSSTEGVCDACGGELFQRDDDREDTIRHRLEVYQEQTSPLISFYAEEGILQGVDATGPVEEITQRAMAELRRFAD</sequence>